<feature type="domain" description="AB hydrolase-1" evidence="2">
    <location>
        <begin position="48"/>
        <end position="180"/>
    </location>
</feature>
<keyword evidence="1" id="KW-0732">Signal</keyword>
<keyword evidence="3" id="KW-0378">Hydrolase</keyword>
<evidence type="ECO:0000256" key="1">
    <source>
        <dbReference type="SAM" id="SignalP"/>
    </source>
</evidence>
<organism evidence="3 4">
    <name type="scientific">Pseudoalteromonas ruthenica</name>
    <dbReference type="NCBI Taxonomy" id="151081"/>
    <lineage>
        <taxon>Bacteria</taxon>
        <taxon>Pseudomonadati</taxon>
        <taxon>Pseudomonadota</taxon>
        <taxon>Gammaproteobacteria</taxon>
        <taxon>Alteromonadales</taxon>
        <taxon>Pseudoalteromonadaceae</taxon>
        <taxon>Pseudoalteromonas</taxon>
    </lineage>
</organism>
<name>A0A0F4PSK7_9GAMM</name>
<keyword evidence="4" id="KW-1185">Reference proteome</keyword>
<dbReference type="EMBL" id="JXXZ01000001">
    <property type="protein sequence ID" value="KJZ02181.1"/>
    <property type="molecule type" value="Genomic_DNA"/>
</dbReference>
<protein>
    <submittedName>
        <fullName evidence="3">Alpha/beta hydrolase</fullName>
    </submittedName>
</protein>
<dbReference type="PATRIC" id="fig|151081.8.peg.1258"/>
<dbReference type="Gene3D" id="3.40.50.1820">
    <property type="entry name" value="alpha/beta hydrolase"/>
    <property type="match status" value="1"/>
</dbReference>
<feature type="signal peptide" evidence="1">
    <location>
        <begin position="1"/>
        <end position="22"/>
    </location>
</feature>
<dbReference type="GO" id="GO:0016787">
    <property type="term" value="F:hydrolase activity"/>
    <property type="evidence" value="ECO:0007669"/>
    <property type="project" value="UniProtKB-KW"/>
</dbReference>
<sequence length="276" mass="31059">MKRFTHCLLGLLLICTSAQLYAGSRDYPTVKIGAYDVEYEIAGSGDITLLLEAGGSAGLDDWQPIFYALAEHARVIRYSRVGNGGSSAVKKHYSSEQYAQEALALLQVLGITEPVVYIAHSYGAYIARTFAARYPDKIAALMLIDPASEHDVDIMRQIDLATAERQIAQVKRDDMKNGMSNQYLDFWSKRPLPDYPDIPDIPVTVIASVKTYEEPSLLLFTDQGRAMWGDLHSQWAQAFPQGEAILTDKSYHFIHHEQPQWVVEHIQTLIKRVRTK</sequence>
<dbReference type="eggNOG" id="COG0596">
    <property type="taxonomic scope" value="Bacteria"/>
</dbReference>
<dbReference type="InterPro" id="IPR050266">
    <property type="entry name" value="AB_hydrolase_sf"/>
</dbReference>
<dbReference type="GeneID" id="58226945"/>
<dbReference type="AlphaFoldDB" id="A0A0F4PSK7"/>
<evidence type="ECO:0000259" key="2">
    <source>
        <dbReference type="Pfam" id="PF00561"/>
    </source>
</evidence>
<reference evidence="3 4" key="1">
    <citation type="journal article" date="2015" name="BMC Genomics">
        <title>Genome mining reveals unlocked bioactive potential of marine Gram-negative bacteria.</title>
        <authorList>
            <person name="Machado H."/>
            <person name="Sonnenschein E.C."/>
            <person name="Melchiorsen J."/>
            <person name="Gram L."/>
        </authorList>
    </citation>
    <scope>NUCLEOTIDE SEQUENCE [LARGE SCALE GENOMIC DNA]</scope>
    <source>
        <strain evidence="3 4">S3137</strain>
    </source>
</reference>
<dbReference type="Pfam" id="PF00561">
    <property type="entry name" value="Abhydrolase_1"/>
    <property type="match status" value="1"/>
</dbReference>
<dbReference type="SUPFAM" id="SSF53474">
    <property type="entry name" value="alpha/beta-Hydrolases"/>
    <property type="match status" value="1"/>
</dbReference>
<evidence type="ECO:0000313" key="3">
    <source>
        <dbReference type="EMBL" id="KJZ02181.1"/>
    </source>
</evidence>
<dbReference type="InterPro" id="IPR029058">
    <property type="entry name" value="AB_hydrolase_fold"/>
</dbReference>
<feature type="chain" id="PRO_5002474766" evidence="1">
    <location>
        <begin position="23"/>
        <end position="276"/>
    </location>
</feature>
<evidence type="ECO:0000313" key="4">
    <source>
        <dbReference type="Proteomes" id="UP000033664"/>
    </source>
</evidence>
<dbReference type="Proteomes" id="UP000033664">
    <property type="component" value="Unassembled WGS sequence"/>
</dbReference>
<dbReference type="RefSeq" id="WP_045978932.1">
    <property type="nucleotide sequence ID" value="NZ_JXXY01000005.1"/>
</dbReference>
<accession>A0A0F4PSK7</accession>
<gene>
    <name evidence="3" type="ORF">TW72_00390</name>
</gene>
<dbReference type="InterPro" id="IPR000073">
    <property type="entry name" value="AB_hydrolase_1"/>
</dbReference>
<proteinExistence type="predicted"/>
<dbReference type="OrthoDB" id="5724113at2"/>
<comment type="caution">
    <text evidence="3">The sequence shown here is derived from an EMBL/GenBank/DDBJ whole genome shotgun (WGS) entry which is preliminary data.</text>
</comment>
<dbReference type="PANTHER" id="PTHR43798">
    <property type="entry name" value="MONOACYLGLYCEROL LIPASE"/>
    <property type="match status" value="1"/>
</dbReference>